<keyword evidence="8" id="KW-1185">Reference proteome</keyword>
<keyword evidence="3" id="KW-0479">Metal-binding</keyword>
<dbReference type="Pfam" id="PF04055">
    <property type="entry name" value="Radical_SAM"/>
    <property type="match status" value="1"/>
</dbReference>
<evidence type="ECO:0000256" key="5">
    <source>
        <dbReference type="ARBA" id="ARBA00023014"/>
    </source>
</evidence>
<dbReference type="GO" id="GO:0051536">
    <property type="term" value="F:iron-sulfur cluster binding"/>
    <property type="evidence" value="ECO:0007669"/>
    <property type="project" value="UniProtKB-KW"/>
</dbReference>
<dbReference type="Gene3D" id="3.20.20.70">
    <property type="entry name" value="Aldolase class I"/>
    <property type="match status" value="2"/>
</dbReference>
<reference evidence="7 8" key="1">
    <citation type="submission" date="2018-01" db="EMBL/GenBank/DDBJ databases">
        <title>Complete genome sequence of Bacteriovorax stolpii DSM12778.</title>
        <authorList>
            <person name="Tang B."/>
            <person name="Chang J."/>
        </authorList>
    </citation>
    <scope>NUCLEOTIDE SEQUENCE [LARGE SCALE GENOMIC DNA]</scope>
    <source>
        <strain evidence="7 8">DSM 12778</strain>
    </source>
</reference>
<dbReference type="PANTHER" id="PTHR43273:SF3">
    <property type="entry name" value="ANAEROBIC SULFATASE-MATURATING ENZYME HOMOLOG ASLB-RELATED"/>
    <property type="match status" value="1"/>
</dbReference>
<dbReference type="CDD" id="cd21109">
    <property type="entry name" value="SPASM"/>
    <property type="match status" value="1"/>
</dbReference>
<proteinExistence type="inferred from homology"/>
<dbReference type="GO" id="GO:0016491">
    <property type="term" value="F:oxidoreductase activity"/>
    <property type="evidence" value="ECO:0007669"/>
    <property type="project" value="InterPro"/>
</dbReference>
<keyword evidence="5" id="KW-0411">Iron-sulfur</keyword>
<keyword evidence="2" id="KW-0949">S-adenosyl-L-methionine</keyword>
<evidence type="ECO:0000256" key="6">
    <source>
        <dbReference type="ARBA" id="ARBA00023601"/>
    </source>
</evidence>
<dbReference type="Proteomes" id="UP000235584">
    <property type="component" value="Chromosome"/>
</dbReference>
<keyword evidence="4" id="KW-0408">Iron</keyword>
<dbReference type="InterPro" id="IPR058240">
    <property type="entry name" value="rSAM_sf"/>
</dbReference>
<dbReference type="PROSITE" id="PS51918">
    <property type="entry name" value="RADICAL_SAM"/>
    <property type="match status" value="1"/>
</dbReference>
<dbReference type="InterPro" id="IPR023885">
    <property type="entry name" value="4Fe4S-binding_SPASM_dom"/>
</dbReference>
<comment type="similarity">
    <text evidence="6">Belongs to the radical SAM superfamily. Anaerobic sulfatase-maturating enzyme family.</text>
</comment>
<dbReference type="SUPFAM" id="SSF102114">
    <property type="entry name" value="Radical SAM enzymes"/>
    <property type="match status" value="1"/>
</dbReference>
<protein>
    <submittedName>
        <fullName evidence="7">Uncharacterized protein</fullName>
    </submittedName>
</protein>
<evidence type="ECO:0000313" key="8">
    <source>
        <dbReference type="Proteomes" id="UP000235584"/>
    </source>
</evidence>
<evidence type="ECO:0000256" key="1">
    <source>
        <dbReference type="ARBA" id="ARBA00001966"/>
    </source>
</evidence>
<accession>A0A2K9NLY7</accession>
<name>A0A2K9NLY7_BACTC</name>
<comment type="cofactor">
    <cofactor evidence="1">
        <name>[4Fe-4S] cluster</name>
        <dbReference type="ChEBI" id="CHEBI:49883"/>
    </cofactor>
</comment>
<gene>
    <name evidence="7" type="ORF">C0V70_00040</name>
</gene>
<dbReference type="InterPro" id="IPR023867">
    <property type="entry name" value="Sulphatase_maturase_rSAM"/>
</dbReference>
<evidence type="ECO:0000313" key="7">
    <source>
        <dbReference type="EMBL" id="AUN96520.1"/>
    </source>
</evidence>
<dbReference type="RefSeq" id="WP_102241815.1">
    <property type="nucleotide sequence ID" value="NZ_CP025704.1"/>
</dbReference>
<dbReference type="PANTHER" id="PTHR43273">
    <property type="entry name" value="ANAEROBIC SULFATASE-MATURATING ENZYME HOMOLOG ASLB-RELATED"/>
    <property type="match status" value="1"/>
</dbReference>
<organism evidence="7 8">
    <name type="scientific">Bacteriovorax stolpii</name>
    <name type="common">Bdellovibrio stolpii</name>
    <dbReference type="NCBI Taxonomy" id="960"/>
    <lineage>
        <taxon>Bacteria</taxon>
        <taxon>Pseudomonadati</taxon>
        <taxon>Bdellovibrionota</taxon>
        <taxon>Bacteriovoracia</taxon>
        <taxon>Bacteriovoracales</taxon>
        <taxon>Bacteriovoracaceae</taxon>
        <taxon>Bacteriovorax</taxon>
    </lineage>
</organism>
<dbReference type="GO" id="GO:0046872">
    <property type="term" value="F:metal ion binding"/>
    <property type="evidence" value="ECO:0007669"/>
    <property type="project" value="UniProtKB-KW"/>
</dbReference>
<dbReference type="AlphaFoldDB" id="A0A2K9NLY7"/>
<evidence type="ECO:0000256" key="2">
    <source>
        <dbReference type="ARBA" id="ARBA00022691"/>
    </source>
</evidence>
<dbReference type="InterPro" id="IPR007197">
    <property type="entry name" value="rSAM"/>
</dbReference>
<dbReference type="KEGG" id="bsto:C0V70_00040"/>
<dbReference type="CDD" id="cd01335">
    <property type="entry name" value="Radical_SAM"/>
    <property type="match status" value="1"/>
</dbReference>
<dbReference type="Pfam" id="PF13186">
    <property type="entry name" value="SPASM"/>
    <property type="match status" value="1"/>
</dbReference>
<dbReference type="SFLD" id="SFLDS00029">
    <property type="entry name" value="Radical_SAM"/>
    <property type="match status" value="1"/>
</dbReference>
<sequence length="359" mass="41768">MDFLSKKYFCILPWIHLEIQQGGNCTTCCKTQLQVDLGYLSKTPFLEILNHPQQIQIRKNMLEDKPTRACSDCYRDEKLGHFSLRQRSNLYYRDYHDSAIANMGEDYKLSKPNLVYLGLRFSNLCNLKCVYCSSHYSTSIDDQYKTGHLKTFDSKNEMENFLKEYCKNVETYYIAGGEPFLDPLHIEFLKYLVSNNLTHTSITYNTNLSIPLEKRNDLFNLWKKFKSVIFCASLDASHATGEKIREGLSWRLVEKNIKIVSEQLGLDKIKVYITVTNLNALEICTFIDYLIKEKLCLPNGIIFNFLSTPLKYHISQINVAAKNTLIEEVRAFRKKLVLTYDLKDVHTTIGQLNSFLKYL</sequence>
<dbReference type="EMBL" id="CP025704">
    <property type="protein sequence ID" value="AUN96520.1"/>
    <property type="molecule type" value="Genomic_DNA"/>
</dbReference>
<dbReference type="InterPro" id="IPR013785">
    <property type="entry name" value="Aldolase_TIM"/>
</dbReference>
<evidence type="ECO:0000256" key="4">
    <source>
        <dbReference type="ARBA" id="ARBA00023004"/>
    </source>
</evidence>
<dbReference type="NCBIfam" id="NF033640">
    <property type="entry name" value="N_Twi_rSAM"/>
    <property type="match status" value="1"/>
</dbReference>
<evidence type="ECO:0000256" key="3">
    <source>
        <dbReference type="ARBA" id="ARBA00022723"/>
    </source>
</evidence>